<sequence>MTPNLLSDLIPLWVGAGSGRDIKEEGVPLLVFSSFMMTVFFQAWQSQREQCSPTCCSIHLSCAVSSMPFQNLIILNLRDFGHELHSLFATEILHLILSYPPTRPWSRFHDRGYSSSSSPPSKTCVDSPSRFLTKVYGSI</sequence>
<reference evidence="1" key="1">
    <citation type="submission" date="2018-04" db="EMBL/GenBank/DDBJ databases">
        <title>Whole genome sequencing of Hypsizygus marmoreus.</title>
        <authorList>
            <person name="Choi I.-G."/>
            <person name="Min B."/>
            <person name="Kim J.-G."/>
            <person name="Kim S."/>
            <person name="Oh Y.-L."/>
            <person name="Kong W.-S."/>
            <person name="Park H."/>
            <person name="Jeong J."/>
            <person name="Song E.-S."/>
        </authorList>
    </citation>
    <scope>NUCLEOTIDE SEQUENCE [LARGE SCALE GENOMIC DNA]</scope>
    <source>
        <strain evidence="1">51987-8</strain>
    </source>
</reference>
<dbReference type="AlphaFoldDB" id="A0A369J3K8"/>
<name>A0A369J3K8_HYPMA</name>
<evidence type="ECO:0000313" key="1">
    <source>
        <dbReference type="EMBL" id="RDB15730.1"/>
    </source>
</evidence>
<dbReference type="Proteomes" id="UP000076154">
    <property type="component" value="Unassembled WGS sequence"/>
</dbReference>
<proteinExistence type="predicted"/>
<protein>
    <submittedName>
        <fullName evidence="1">Uncharacterized protein</fullName>
    </submittedName>
</protein>
<gene>
    <name evidence="1" type="ORF">Hypma_003966</name>
</gene>
<dbReference type="InParanoid" id="A0A369J3K8"/>
<keyword evidence="2" id="KW-1185">Reference proteome</keyword>
<organism evidence="1 2">
    <name type="scientific">Hypsizygus marmoreus</name>
    <name type="common">White beech mushroom</name>
    <name type="synonym">Agaricus marmoreus</name>
    <dbReference type="NCBI Taxonomy" id="39966"/>
    <lineage>
        <taxon>Eukaryota</taxon>
        <taxon>Fungi</taxon>
        <taxon>Dikarya</taxon>
        <taxon>Basidiomycota</taxon>
        <taxon>Agaricomycotina</taxon>
        <taxon>Agaricomycetes</taxon>
        <taxon>Agaricomycetidae</taxon>
        <taxon>Agaricales</taxon>
        <taxon>Tricholomatineae</taxon>
        <taxon>Lyophyllaceae</taxon>
        <taxon>Hypsizygus</taxon>
    </lineage>
</organism>
<accession>A0A369J3K8</accession>
<evidence type="ECO:0000313" key="2">
    <source>
        <dbReference type="Proteomes" id="UP000076154"/>
    </source>
</evidence>
<dbReference type="EMBL" id="LUEZ02000143">
    <property type="protein sequence ID" value="RDB15730.1"/>
    <property type="molecule type" value="Genomic_DNA"/>
</dbReference>
<comment type="caution">
    <text evidence="1">The sequence shown here is derived from an EMBL/GenBank/DDBJ whole genome shotgun (WGS) entry which is preliminary data.</text>
</comment>